<dbReference type="AlphaFoldDB" id="C6L9V0"/>
<dbReference type="NCBIfam" id="NF004471">
    <property type="entry name" value="PRK05803.1"/>
    <property type="match status" value="1"/>
</dbReference>
<dbReference type="InterPro" id="IPR007627">
    <property type="entry name" value="RNA_pol_sigma70_r2"/>
</dbReference>
<comment type="similarity">
    <text evidence="1">Belongs to the sigma-70 factor family.</text>
</comment>
<keyword evidence="9" id="KW-1185">Reference proteome</keyword>
<gene>
    <name evidence="8" type="ORF">BRYFOR_05390</name>
</gene>
<organism evidence="8 9">
    <name type="scientific">Marvinbryantia formatexigens DSM 14469</name>
    <dbReference type="NCBI Taxonomy" id="478749"/>
    <lineage>
        <taxon>Bacteria</taxon>
        <taxon>Bacillati</taxon>
        <taxon>Bacillota</taxon>
        <taxon>Clostridia</taxon>
        <taxon>Lachnospirales</taxon>
        <taxon>Lachnospiraceae</taxon>
        <taxon>Marvinbryantia</taxon>
    </lineage>
</organism>
<dbReference type="GO" id="GO:0016987">
    <property type="term" value="F:sigma factor activity"/>
    <property type="evidence" value="ECO:0007669"/>
    <property type="project" value="UniProtKB-KW"/>
</dbReference>
<dbReference type="InterPro" id="IPR013324">
    <property type="entry name" value="RNA_pol_sigma_r3/r4-like"/>
</dbReference>
<evidence type="ECO:0000256" key="4">
    <source>
        <dbReference type="ARBA" id="ARBA00023082"/>
    </source>
</evidence>
<evidence type="ECO:0000313" key="9">
    <source>
        <dbReference type="Proteomes" id="UP000005561"/>
    </source>
</evidence>
<dbReference type="STRING" id="168384.SAMN05660368_03572"/>
<sequence length="243" mass="28188">MYMKSAYLRSQIPEGKALKREFSHKLIETPLRCFFMKSFPKPLTPEEEAWFLQKYKEGDLEAKKILIERNLRLVAHVAKKYQKQGEDGEELIAVGTIGLIKAVSTFNHARTNKLATYAARCVENELLMLFRSRKKISREVSLNEPIGTDKEGNEISLIDVIEGENIDVIERMELDRNTRTLYRLLENVLTEREKEILKLRYGLYGKSEMTQREIADKMGISRSYVSRIEKSAVAKLRQHFLAS</sequence>
<dbReference type="GO" id="GO:0030435">
    <property type="term" value="P:sporulation resulting in formation of a cellular spore"/>
    <property type="evidence" value="ECO:0007669"/>
    <property type="project" value="UniProtKB-KW"/>
</dbReference>
<dbReference type="CDD" id="cd06171">
    <property type="entry name" value="Sigma70_r4"/>
    <property type="match status" value="1"/>
</dbReference>
<dbReference type="Proteomes" id="UP000005561">
    <property type="component" value="Unassembled WGS sequence"/>
</dbReference>
<evidence type="ECO:0000256" key="6">
    <source>
        <dbReference type="ARBA" id="ARBA00023163"/>
    </source>
</evidence>
<dbReference type="InterPro" id="IPR014284">
    <property type="entry name" value="RNA_pol_sigma-70_dom"/>
</dbReference>
<evidence type="ECO:0000256" key="5">
    <source>
        <dbReference type="ARBA" id="ARBA00023125"/>
    </source>
</evidence>
<evidence type="ECO:0000313" key="8">
    <source>
        <dbReference type="EMBL" id="EET62357.1"/>
    </source>
</evidence>
<dbReference type="InterPro" id="IPR013325">
    <property type="entry name" value="RNA_pol_sigma_r2"/>
</dbReference>
<keyword evidence="2" id="KW-0749">Sporulation</keyword>
<dbReference type="Pfam" id="PF04545">
    <property type="entry name" value="Sigma70_r4"/>
    <property type="match status" value="1"/>
</dbReference>
<evidence type="ECO:0000259" key="7">
    <source>
        <dbReference type="PROSITE" id="PS50943"/>
    </source>
</evidence>
<proteinExistence type="inferred from homology"/>
<dbReference type="NCBIfam" id="TIGR02937">
    <property type="entry name" value="sigma70-ECF"/>
    <property type="match status" value="1"/>
</dbReference>
<accession>C6L9V0</accession>
<dbReference type="eggNOG" id="COG1191">
    <property type="taxonomic scope" value="Bacteria"/>
</dbReference>
<dbReference type="Gene3D" id="1.20.120.1810">
    <property type="match status" value="1"/>
</dbReference>
<feature type="domain" description="HTH cro/C1-type" evidence="7">
    <location>
        <begin position="209"/>
        <end position="230"/>
    </location>
</feature>
<keyword evidence="3" id="KW-0805">Transcription regulation</keyword>
<name>C6L9V0_9FIRM</name>
<dbReference type="SUPFAM" id="SSF88946">
    <property type="entry name" value="Sigma2 domain of RNA polymerase sigma factors"/>
    <property type="match status" value="1"/>
</dbReference>
<dbReference type="EMBL" id="ACCL02000002">
    <property type="protein sequence ID" value="EET62357.1"/>
    <property type="molecule type" value="Genomic_DNA"/>
</dbReference>
<comment type="caution">
    <text evidence="8">The sequence shown here is derived from an EMBL/GenBank/DDBJ whole genome shotgun (WGS) entry which is preliminary data.</text>
</comment>
<evidence type="ECO:0000256" key="2">
    <source>
        <dbReference type="ARBA" id="ARBA00022969"/>
    </source>
</evidence>
<keyword evidence="5" id="KW-0238">DNA-binding</keyword>
<dbReference type="PANTHER" id="PTHR30376">
    <property type="entry name" value="SIGMA FACTOR RPOH HEAT SHOCK RELATED"/>
    <property type="match status" value="1"/>
</dbReference>
<dbReference type="Gene3D" id="1.10.10.10">
    <property type="entry name" value="Winged helix-like DNA-binding domain superfamily/Winged helix DNA-binding domain"/>
    <property type="match status" value="1"/>
</dbReference>
<keyword evidence="6" id="KW-0804">Transcription</keyword>
<evidence type="ECO:0000256" key="3">
    <source>
        <dbReference type="ARBA" id="ARBA00023015"/>
    </source>
</evidence>
<dbReference type="GO" id="GO:0003677">
    <property type="term" value="F:DNA binding"/>
    <property type="evidence" value="ECO:0007669"/>
    <property type="project" value="UniProtKB-KW"/>
</dbReference>
<dbReference type="SUPFAM" id="SSF88659">
    <property type="entry name" value="Sigma3 and sigma4 domains of RNA polymerase sigma factors"/>
    <property type="match status" value="1"/>
</dbReference>
<dbReference type="InterPro" id="IPR001387">
    <property type="entry name" value="Cro/C1-type_HTH"/>
</dbReference>
<evidence type="ECO:0000256" key="1">
    <source>
        <dbReference type="ARBA" id="ARBA00007788"/>
    </source>
</evidence>
<dbReference type="Pfam" id="PF04542">
    <property type="entry name" value="Sigma70_r2"/>
    <property type="match status" value="1"/>
</dbReference>
<reference evidence="8" key="1">
    <citation type="submission" date="2009-07" db="EMBL/GenBank/DDBJ databases">
        <authorList>
            <person name="Weinstock G."/>
            <person name="Sodergren E."/>
            <person name="Clifton S."/>
            <person name="Fulton L."/>
            <person name="Fulton B."/>
            <person name="Courtney L."/>
            <person name="Fronick C."/>
            <person name="Harrison M."/>
            <person name="Strong C."/>
            <person name="Farmer C."/>
            <person name="Delahaunty K."/>
            <person name="Markovic C."/>
            <person name="Hall O."/>
            <person name="Minx P."/>
            <person name="Tomlinson C."/>
            <person name="Mitreva M."/>
            <person name="Nelson J."/>
            <person name="Hou S."/>
            <person name="Wollam A."/>
            <person name="Pepin K.H."/>
            <person name="Johnson M."/>
            <person name="Bhonagiri V."/>
            <person name="Nash W.E."/>
            <person name="Warren W."/>
            <person name="Chinwalla A."/>
            <person name="Mardis E.R."/>
            <person name="Wilson R.K."/>
        </authorList>
    </citation>
    <scope>NUCLEOTIDE SEQUENCE [LARGE SCALE GENOMIC DNA]</scope>
    <source>
        <strain evidence="8">DSM 14469</strain>
    </source>
</reference>
<dbReference type="InterPro" id="IPR036388">
    <property type="entry name" value="WH-like_DNA-bd_sf"/>
</dbReference>
<dbReference type="PIRSF" id="PIRSF000770">
    <property type="entry name" value="RNA_pol_sigma-SigE/K"/>
    <property type="match status" value="1"/>
</dbReference>
<dbReference type="PROSITE" id="PS00716">
    <property type="entry name" value="SIGMA70_2"/>
    <property type="match status" value="1"/>
</dbReference>
<dbReference type="PANTHER" id="PTHR30376:SF3">
    <property type="entry name" value="RNA POLYMERASE SIGMA FACTOR RPOH"/>
    <property type="match status" value="1"/>
</dbReference>
<dbReference type="InterPro" id="IPR007630">
    <property type="entry name" value="RNA_pol_sigma70_r4"/>
</dbReference>
<keyword evidence="4" id="KW-0731">Sigma factor</keyword>
<protein>
    <submittedName>
        <fullName evidence="8">RNA polymerase sigma-K factor</fullName>
    </submittedName>
</protein>
<dbReference type="PROSITE" id="PS50943">
    <property type="entry name" value="HTH_CROC1"/>
    <property type="match status" value="1"/>
</dbReference>
<dbReference type="InterPro" id="IPR050813">
    <property type="entry name" value="Sigma-70_Factor"/>
</dbReference>
<dbReference type="PRINTS" id="PR00046">
    <property type="entry name" value="SIGMA70FCT"/>
</dbReference>
<dbReference type="InterPro" id="IPR000943">
    <property type="entry name" value="RNA_pol_sigma70"/>
</dbReference>
<dbReference type="GO" id="GO:0006352">
    <property type="term" value="P:DNA-templated transcription initiation"/>
    <property type="evidence" value="ECO:0007669"/>
    <property type="project" value="InterPro"/>
</dbReference>